<feature type="non-terminal residue" evidence="2">
    <location>
        <position position="96"/>
    </location>
</feature>
<organism evidence="2 3">
    <name type="scientific">Cystoisospora suis</name>
    <dbReference type="NCBI Taxonomy" id="483139"/>
    <lineage>
        <taxon>Eukaryota</taxon>
        <taxon>Sar</taxon>
        <taxon>Alveolata</taxon>
        <taxon>Apicomplexa</taxon>
        <taxon>Conoidasida</taxon>
        <taxon>Coccidia</taxon>
        <taxon>Eucoccidiorida</taxon>
        <taxon>Eimeriorina</taxon>
        <taxon>Sarcocystidae</taxon>
        <taxon>Cystoisospora</taxon>
    </lineage>
</organism>
<name>A0A2C6KFL4_9APIC</name>
<accession>A0A2C6KFL4</accession>
<feature type="compositionally biased region" description="Low complexity" evidence="1">
    <location>
        <begin position="36"/>
        <end position="51"/>
    </location>
</feature>
<dbReference type="RefSeq" id="XP_067917009.1">
    <property type="nucleotide sequence ID" value="XM_068071015.1"/>
</dbReference>
<proteinExistence type="predicted"/>
<dbReference type="VEuPathDB" id="ToxoDB:CSUI_010914"/>
<feature type="region of interest" description="Disordered" evidence="1">
    <location>
        <begin position="17"/>
        <end position="53"/>
    </location>
</feature>
<reference evidence="2 3" key="1">
    <citation type="journal article" date="2017" name="Int. J. Parasitol.">
        <title>The genome of the protozoan parasite Cystoisospora suis and a reverse vaccinology approach to identify vaccine candidates.</title>
        <authorList>
            <person name="Palmieri N."/>
            <person name="Shrestha A."/>
            <person name="Ruttkowski B."/>
            <person name="Beck T."/>
            <person name="Vogl C."/>
            <person name="Tomley F."/>
            <person name="Blake D.P."/>
            <person name="Joachim A."/>
        </authorList>
    </citation>
    <scope>NUCLEOTIDE SEQUENCE [LARGE SCALE GENOMIC DNA]</scope>
    <source>
        <strain evidence="2 3">Wien I</strain>
    </source>
</reference>
<keyword evidence="3" id="KW-1185">Reference proteome</keyword>
<gene>
    <name evidence="2" type="ORF">CSUI_010914</name>
</gene>
<sequence>MRVIELCELCVWQRRSERLRSSGPRGGPIEKSEKGSSSTTISSSISSSSSSRSKQELDDAASYLLQAALVELHKRTSSEISFSQDKKKNLIQRAID</sequence>
<evidence type="ECO:0000313" key="2">
    <source>
        <dbReference type="EMBL" id="PHJ15275.1"/>
    </source>
</evidence>
<dbReference type="GeneID" id="94434226"/>
<feature type="region of interest" description="Disordered" evidence="1">
    <location>
        <begin position="77"/>
        <end position="96"/>
    </location>
</feature>
<evidence type="ECO:0000313" key="3">
    <source>
        <dbReference type="Proteomes" id="UP000221165"/>
    </source>
</evidence>
<protein>
    <submittedName>
        <fullName evidence="2">Uncharacterized protein</fullName>
    </submittedName>
</protein>
<dbReference type="EMBL" id="MIGC01008836">
    <property type="protein sequence ID" value="PHJ15275.1"/>
    <property type="molecule type" value="Genomic_DNA"/>
</dbReference>
<dbReference type="AlphaFoldDB" id="A0A2C6KFL4"/>
<dbReference type="Proteomes" id="UP000221165">
    <property type="component" value="Unassembled WGS sequence"/>
</dbReference>
<comment type="caution">
    <text evidence="2">The sequence shown here is derived from an EMBL/GenBank/DDBJ whole genome shotgun (WGS) entry which is preliminary data.</text>
</comment>
<evidence type="ECO:0000256" key="1">
    <source>
        <dbReference type="SAM" id="MobiDB-lite"/>
    </source>
</evidence>